<dbReference type="Pfam" id="PF05225">
    <property type="entry name" value="HTH_psq"/>
    <property type="match status" value="1"/>
</dbReference>
<feature type="domain" description="HTH psq-type" evidence="3">
    <location>
        <begin position="1"/>
        <end position="57"/>
    </location>
</feature>
<dbReference type="InterPro" id="IPR007889">
    <property type="entry name" value="HTH_Psq"/>
</dbReference>
<protein>
    <recommendedName>
        <fullName evidence="3">HTH psq-type domain-containing protein</fullName>
    </recommendedName>
</protein>
<keyword evidence="2" id="KW-0539">Nucleus</keyword>
<reference evidence="4" key="1">
    <citation type="submission" date="2021-05" db="EMBL/GenBank/DDBJ databases">
        <authorList>
            <person name="Alioto T."/>
            <person name="Alioto T."/>
            <person name="Gomez Garrido J."/>
        </authorList>
    </citation>
    <scope>NUCLEOTIDE SEQUENCE</scope>
</reference>
<dbReference type="Gene3D" id="1.10.10.60">
    <property type="entry name" value="Homeodomain-like"/>
    <property type="match status" value="1"/>
</dbReference>
<sequence length="162" mass="18299">MVSNYKRKSKRQEWDATAMERAIEAVTSGRMGMKTAATSFQVPRTTLRRRVANKNLRATGNKKTLGRFQTVFTAEQEQELVDHILKMEVRFYGVTIKDLQYLAYHIAEVNNISAITFLSALARRWPAGIGSQGSESAIQNYQLGSPRLHQLLGPKRLTSLTL</sequence>
<proteinExistence type="predicted"/>
<evidence type="ECO:0000313" key="4">
    <source>
        <dbReference type="EMBL" id="CAG6687538.1"/>
    </source>
</evidence>
<evidence type="ECO:0000256" key="2">
    <source>
        <dbReference type="PROSITE-ProRule" id="PRU00320"/>
    </source>
</evidence>
<organism evidence="4">
    <name type="scientific">Cacopsylla melanoneura</name>
    <dbReference type="NCBI Taxonomy" id="428564"/>
    <lineage>
        <taxon>Eukaryota</taxon>
        <taxon>Metazoa</taxon>
        <taxon>Ecdysozoa</taxon>
        <taxon>Arthropoda</taxon>
        <taxon>Hexapoda</taxon>
        <taxon>Insecta</taxon>
        <taxon>Pterygota</taxon>
        <taxon>Neoptera</taxon>
        <taxon>Paraneoptera</taxon>
        <taxon>Hemiptera</taxon>
        <taxon>Sternorrhyncha</taxon>
        <taxon>Psylloidea</taxon>
        <taxon>Psyllidae</taxon>
        <taxon>Psyllinae</taxon>
        <taxon>Cacopsylla</taxon>
    </lineage>
</organism>
<dbReference type="AlphaFoldDB" id="A0A8D8X868"/>
<dbReference type="InterPro" id="IPR009057">
    <property type="entry name" value="Homeodomain-like_sf"/>
</dbReference>
<dbReference type="PROSITE" id="PS50960">
    <property type="entry name" value="HTH_PSQ"/>
    <property type="match status" value="1"/>
</dbReference>
<dbReference type="GO" id="GO:0005634">
    <property type="term" value="C:nucleus"/>
    <property type="evidence" value="ECO:0007669"/>
    <property type="project" value="UniProtKB-SubCell"/>
</dbReference>
<dbReference type="SUPFAM" id="SSF46689">
    <property type="entry name" value="Homeodomain-like"/>
    <property type="match status" value="1"/>
</dbReference>
<feature type="DNA-binding region" description="H-T-H motif" evidence="2">
    <location>
        <begin position="33"/>
        <end position="53"/>
    </location>
</feature>
<name>A0A8D8X868_9HEMI</name>
<comment type="subcellular location">
    <subcellularLocation>
        <location evidence="1 2">Nucleus</location>
    </subcellularLocation>
</comment>
<accession>A0A8D8X868</accession>
<evidence type="ECO:0000259" key="3">
    <source>
        <dbReference type="PROSITE" id="PS50960"/>
    </source>
</evidence>
<dbReference type="GO" id="GO:0003677">
    <property type="term" value="F:DNA binding"/>
    <property type="evidence" value="ECO:0007669"/>
    <property type="project" value="UniProtKB-UniRule"/>
</dbReference>
<dbReference type="EMBL" id="HBUF01282039">
    <property type="protein sequence ID" value="CAG6687538.1"/>
    <property type="molecule type" value="Transcribed_RNA"/>
</dbReference>
<keyword evidence="2" id="KW-0238">DNA-binding</keyword>
<evidence type="ECO:0000256" key="1">
    <source>
        <dbReference type="ARBA" id="ARBA00004123"/>
    </source>
</evidence>